<dbReference type="AlphaFoldDB" id="A0A3M7SL73"/>
<evidence type="ECO:0000313" key="1">
    <source>
        <dbReference type="EMBL" id="RNA36551.1"/>
    </source>
</evidence>
<organism evidence="1 2">
    <name type="scientific">Brachionus plicatilis</name>
    <name type="common">Marine rotifer</name>
    <name type="synonym">Brachionus muelleri</name>
    <dbReference type="NCBI Taxonomy" id="10195"/>
    <lineage>
        <taxon>Eukaryota</taxon>
        <taxon>Metazoa</taxon>
        <taxon>Spiralia</taxon>
        <taxon>Gnathifera</taxon>
        <taxon>Rotifera</taxon>
        <taxon>Eurotatoria</taxon>
        <taxon>Monogononta</taxon>
        <taxon>Pseudotrocha</taxon>
        <taxon>Ploima</taxon>
        <taxon>Brachionidae</taxon>
        <taxon>Brachionus</taxon>
    </lineage>
</organism>
<accession>A0A3M7SL73</accession>
<protein>
    <submittedName>
        <fullName evidence="1">Uncharacterized protein</fullName>
    </submittedName>
</protein>
<dbReference type="Proteomes" id="UP000276133">
    <property type="component" value="Unassembled WGS sequence"/>
</dbReference>
<comment type="caution">
    <text evidence="1">The sequence shown here is derived from an EMBL/GenBank/DDBJ whole genome shotgun (WGS) entry which is preliminary data.</text>
</comment>
<sequence>MPVSFLKFVSGNKLNTRKLRRFRGNALTPTVTQREENFLSMWTFIKSVDHKIIEPFTVLCF</sequence>
<dbReference type="EMBL" id="REGN01001171">
    <property type="protein sequence ID" value="RNA36551.1"/>
    <property type="molecule type" value="Genomic_DNA"/>
</dbReference>
<name>A0A3M7SL73_BRAPC</name>
<keyword evidence="2" id="KW-1185">Reference proteome</keyword>
<evidence type="ECO:0000313" key="2">
    <source>
        <dbReference type="Proteomes" id="UP000276133"/>
    </source>
</evidence>
<proteinExistence type="predicted"/>
<gene>
    <name evidence="1" type="ORF">BpHYR1_041385</name>
</gene>
<reference evidence="1 2" key="1">
    <citation type="journal article" date="2018" name="Sci. Rep.">
        <title>Genomic signatures of local adaptation to the degree of environmental predictability in rotifers.</title>
        <authorList>
            <person name="Franch-Gras L."/>
            <person name="Hahn C."/>
            <person name="Garcia-Roger E.M."/>
            <person name="Carmona M.J."/>
            <person name="Serra M."/>
            <person name="Gomez A."/>
        </authorList>
    </citation>
    <scope>NUCLEOTIDE SEQUENCE [LARGE SCALE GENOMIC DNA]</scope>
    <source>
        <strain evidence="1">HYR1</strain>
    </source>
</reference>